<dbReference type="GO" id="GO:0005694">
    <property type="term" value="C:chromosome"/>
    <property type="evidence" value="ECO:0007669"/>
    <property type="project" value="UniProtKB-SubCell"/>
</dbReference>
<organism evidence="8 9">
    <name type="scientific">Collybiopsis luxurians FD-317 M1</name>
    <dbReference type="NCBI Taxonomy" id="944289"/>
    <lineage>
        <taxon>Eukaryota</taxon>
        <taxon>Fungi</taxon>
        <taxon>Dikarya</taxon>
        <taxon>Basidiomycota</taxon>
        <taxon>Agaricomycotina</taxon>
        <taxon>Agaricomycetes</taxon>
        <taxon>Agaricomycetidae</taxon>
        <taxon>Agaricales</taxon>
        <taxon>Marasmiineae</taxon>
        <taxon>Omphalotaceae</taxon>
        <taxon>Collybiopsis</taxon>
        <taxon>Collybiopsis luxurians</taxon>
    </lineage>
</organism>
<keyword evidence="5" id="KW-0469">Meiosis</keyword>
<evidence type="ECO:0000256" key="6">
    <source>
        <dbReference type="SAM" id="MobiDB-lite"/>
    </source>
</evidence>
<name>A0A0D0CGU3_9AGAR</name>
<keyword evidence="9" id="KW-1185">Reference proteome</keyword>
<dbReference type="Proteomes" id="UP000053593">
    <property type="component" value="Unassembled WGS sequence"/>
</dbReference>
<dbReference type="OrthoDB" id="1928087at2759"/>
<dbReference type="Pfam" id="PF02301">
    <property type="entry name" value="HORMA"/>
    <property type="match status" value="1"/>
</dbReference>
<dbReference type="InterPro" id="IPR003511">
    <property type="entry name" value="HORMA_dom"/>
</dbReference>
<dbReference type="GO" id="GO:0005634">
    <property type="term" value="C:nucleus"/>
    <property type="evidence" value="ECO:0007669"/>
    <property type="project" value="UniProtKB-SubCell"/>
</dbReference>
<dbReference type="SUPFAM" id="SSF56019">
    <property type="entry name" value="The spindle assembly checkpoint protein mad2"/>
    <property type="match status" value="1"/>
</dbReference>
<evidence type="ECO:0000256" key="2">
    <source>
        <dbReference type="ARBA" id="ARBA00004286"/>
    </source>
</evidence>
<evidence type="ECO:0000256" key="5">
    <source>
        <dbReference type="ARBA" id="ARBA00023254"/>
    </source>
</evidence>
<dbReference type="InterPro" id="IPR036570">
    <property type="entry name" value="HORMA_dom_sf"/>
</dbReference>
<sequence length="928" mass="102765">MQAQAKRTEAKVKATISSAQSLTAVKTLLNAALGCITYIRDLLPQDNFTETDDLGHLTTSDDSMGLSHSGSTSTVSSPPGHASAKNGINGLKILTMSRGYTDEADRILNYLEYGIFDALQKQYLKSFIFAIYLDNKDPNNIVEAYTFNFQYHTLPGTDTVIPVMSLGDDLERLSLHGNEKDPVVEAAKRGTAPTLKDVKRSVKALLKRLITSMNQMDVLPSRRYATFKLFYTDDTPVEYEPPHFKPGDYERDKWYFATHNLDEVPDTWPLGKLNAGWHEVDLKISSISTHLPTSTENDSKTFGGIVDRAGLAEPPRLSPAEEMAQRAEDIKKQTIDAQNRRIVWAAEDVPYEDGTSVDNDHTSSSRPDFILKPIGMKDDDGIIHDLASMGVDESAGESHYSGVTPQIPRLHEIQNPISNVVDPDFPQTQPVSDSDADGSSYGGQPWNANGKQTPDLGRNRTTRRQVSDAFSLGDQSEMEIPTPCPTRKSRAAALPASSMSPPPSPFPTQRVVERVESVEMRAPEEEETANKLMKQLALSRDGVDDIENEDEEMLDLETQIVDAIDPSVKSPDQDPIESFESEKSPPPPRTQGRTDVTEAPISPIAPSPAPAQPPKRRKENDDVVECECGINVMQDLPHLSSFKNQTSAVLAKSVKSGIISAGHSLGEWGPDSGRCMGYHSTDDPRLPDDFVCFDCRVRADPSWELIKVELYSSLIAKFRELASFRRAIKIAEKCCPLTAVEFARVMKCDNTQARQLIKRLETEGFISEESTTTDELGFVQTRSKSVKGRGGKGKAKQAKTRRGLQKQKFVFNHQSTRTQEYRDYFDPSPEVESRLLGLPQTRASLKARTTKIAPRSPPPVADSFPFELFPQTQSVRTQSLTQDDMQSFLPSHPLQGVKRPAESQYPDASPRPRKKVKISIAGGVDLAE</sequence>
<dbReference type="GO" id="GO:0007130">
    <property type="term" value="P:synaptonemal complex assembly"/>
    <property type="evidence" value="ECO:0007669"/>
    <property type="project" value="TreeGrafter"/>
</dbReference>
<dbReference type="EMBL" id="KN834769">
    <property type="protein sequence ID" value="KIK61869.1"/>
    <property type="molecule type" value="Genomic_DNA"/>
</dbReference>
<feature type="compositionally biased region" description="Pro residues" evidence="6">
    <location>
        <begin position="603"/>
        <end position="613"/>
    </location>
</feature>
<gene>
    <name evidence="8" type="ORF">GYMLUDRAFT_58517</name>
</gene>
<protein>
    <recommendedName>
        <fullName evidence="7">HORMA domain-containing protein</fullName>
    </recommendedName>
</protein>
<keyword evidence="3" id="KW-0158">Chromosome</keyword>
<dbReference type="InterPro" id="IPR051294">
    <property type="entry name" value="HORMA_MeioticProgression"/>
</dbReference>
<feature type="region of interest" description="Disordered" evidence="6">
    <location>
        <begin position="418"/>
        <end position="488"/>
    </location>
</feature>
<evidence type="ECO:0000313" key="9">
    <source>
        <dbReference type="Proteomes" id="UP000053593"/>
    </source>
</evidence>
<feature type="region of interest" description="Disordered" evidence="6">
    <location>
        <begin position="59"/>
        <end position="83"/>
    </location>
</feature>
<evidence type="ECO:0000256" key="3">
    <source>
        <dbReference type="ARBA" id="ARBA00022454"/>
    </source>
</evidence>
<accession>A0A0D0CGU3</accession>
<feature type="domain" description="HORMA" evidence="7">
    <location>
        <begin position="19"/>
        <end position="284"/>
    </location>
</feature>
<feature type="region of interest" description="Disordered" evidence="6">
    <location>
        <begin position="560"/>
        <end position="622"/>
    </location>
</feature>
<evidence type="ECO:0000256" key="4">
    <source>
        <dbReference type="ARBA" id="ARBA00023242"/>
    </source>
</evidence>
<evidence type="ECO:0000259" key="7">
    <source>
        <dbReference type="PROSITE" id="PS50815"/>
    </source>
</evidence>
<proteinExistence type="predicted"/>
<evidence type="ECO:0000313" key="8">
    <source>
        <dbReference type="EMBL" id="KIK61869.1"/>
    </source>
</evidence>
<dbReference type="PANTHER" id="PTHR48225:SF7">
    <property type="entry name" value="MEIOSIS-SPECIFIC PROTEIN HOP1"/>
    <property type="match status" value="1"/>
</dbReference>
<dbReference type="PROSITE" id="PS50815">
    <property type="entry name" value="HORMA"/>
    <property type="match status" value="1"/>
</dbReference>
<dbReference type="HOGENOM" id="CLU_014668_0_0_1"/>
<comment type="subcellular location">
    <subcellularLocation>
        <location evidence="2">Chromosome</location>
    </subcellularLocation>
    <subcellularLocation>
        <location evidence="1">Nucleus</location>
    </subcellularLocation>
</comment>
<feature type="region of interest" description="Disordered" evidence="6">
    <location>
        <begin position="886"/>
        <end position="928"/>
    </location>
</feature>
<evidence type="ECO:0000256" key="1">
    <source>
        <dbReference type="ARBA" id="ARBA00004123"/>
    </source>
</evidence>
<reference evidence="8 9" key="1">
    <citation type="submission" date="2014-04" db="EMBL/GenBank/DDBJ databases">
        <title>Evolutionary Origins and Diversification of the Mycorrhizal Mutualists.</title>
        <authorList>
            <consortium name="DOE Joint Genome Institute"/>
            <consortium name="Mycorrhizal Genomics Consortium"/>
            <person name="Kohler A."/>
            <person name="Kuo A."/>
            <person name="Nagy L.G."/>
            <person name="Floudas D."/>
            <person name="Copeland A."/>
            <person name="Barry K.W."/>
            <person name="Cichocki N."/>
            <person name="Veneault-Fourrey C."/>
            <person name="LaButti K."/>
            <person name="Lindquist E.A."/>
            <person name="Lipzen A."/>
            <person name="Lundell T."/>
            <person name="Morin E."/>
            <person name="Murat C."/>
            <person name="Riley R."/>
            <person name="Ohm R."/>
            <person name="Sun H."/>
            <person name="Tunlid A."/>
            <person name="Henrissat B."/>
            <person name="Grigoriev I.V."/>
            <person name="Hibbett D.S."/>
            <person name="Martin F."/>
        </authorList>
    </citation>
    <scope>NUCLEOTIDE SEQUENCE [LARGE SCALE GENOMIC DNA]</scope>
    <source>
        <strain evidence="8 9">FD-317 M1</strain>
    </source>
</reference>
<keyword evidence="4" id="KW-0539">Nucleus</keyword>
<dbReference type="AlphaFoldDB" id="A0A0D0CGU3"/>
<dbReference type="GO" id="GO:0051598">
    <property type="term" value="P:meiotic recombination checkpoint signaling"/>
    <property type="evidence" value="ECO:0007669"/>
    <property type="project" value="TreeGrafter"/>
</dbReference>
<feature type="compositionally biased region" description="Low complexity" evidence="6">
    <location>
        <begin position="67"/>
        <end position="81"/>
    </location>
</feature>
<dbReference type="PANTHER" id="PTHR48225">
    <property type="entry name" value="HORMA DOMAIN-CONTAINING PROTEIN 1"/>
    <property type="match status" value="1"/>
</dbReference>
<dbReference type="Gene3D" id="3.30.900.10">
    <property type="entry name" value="HORMA domain"/>
    <property type="match status" value="1"/>
</dbReference>